<reference evidence="2 3" key="1">
    <citation type="submission" date="2024-04" db="EMBL/GenBank/DDBJ databases">
        <title>Aurantiacibacter sp. DGU6 16S ribosomal RNA gene Genome sequencing and assembly.</title>
        <authorList>
            <person name="Park S."/>
        </authorList>
    </citation>
    <scope>NUCLEOTIDE SEQUENCE [LARGE SCALE GENOMIC DNA]</scope>
    <source>
        <strain evidence="2 3">DGU6</strain>
    </source>
</reference>
<dbReference type="Pfam" id="PF07811">
    <property type="entry name" value="TadE"/>
    <property type="match status" value="1"/>
</dbReference>
<sequence length="165" mass="17241">MMSSLARFCRLTRDDRGSMAIETAFVAPVLLMLALGGFEVSQMVSRQTELQSAAAEAAAVVRAAAPADAAERDTVRDIVATSLCGNRTRSVVDGAATCGTVSVSVSPVYRCGTSTAYTTTAGACGAAPEYAFIQVDIADSYVPIWVNYGIGSGFDYFVSRTVQIG</sequence>
<dbReference type="Proteomes" id="UP001497045">
    <property type="component" value="Unassembled WGS sequence"/>
</dbReference>
<keyword evidence="3" id="KW-1185">Reference proteome</keyword>
<organism evidence="2 3">
    <name type="scientific">Aurantiacibacter gilvus</name>
    <dbReference type="NCBI Taxonomy" id="3139141"/>
    <lineage>
        <taxon>Bacteria</taxon>
        <taxon>Pseudomonadati</taxon>
        <taxon>Pseudomonadota</taxon>
        <taxon>Alphaproteobacteria</taxon>
        <taxon>Sphingomonadales</taxon>
        <taxon>Erythrobacteraceae</taxon>
        <taxon>Aurantiacibacter</taxon>
    </lineage>
</organism>
<evidence type="ECO:0000259" key="1">
    <source>
        <dbReference type="Pfam" id="PF07811"/>
    </source>
</evidence>
<gene>
    <name evidence="2" type="ORF">AAEO60_06005</name>
</gene>
<dbReference type="InterPro" id="IPR012495">
    <property type="entry name" value="TadE-like_dom"/>
</dbReference>
<accession>A0ABU9ICR8</accession>
<comment type="caution">
    <text evidence="2">The sequence shown here is derived from an EMBL/GenBank/DDBJ whole genome shotgun (WGS) entry which is preliminary data.</text>
</comment>
<dbReference type="EMBL" id="JBBYHV010000001">
    <property type="protein sequence ID" value="MEL1250219.1"/>
    <property type="molecule type" value="Genomic_DNA"/>
</dbReference>
<protein>
    <submittedName>
        <fullName evidence="2">TadE/TadG family type IV pilus assembly protein</fullName>
    </submittedName>
</protein>
<feature type="domain" description="TadE-like" evidence="1">
    <location>
        <begin position="17"/>
        <end position="58"/>
    </location>
</feature>
<dbReference type="RefSeq" id="WP_341672734.1">
    <property type="nucleotide sequence ID" value="NZ_JBBYHV010000001.1"/>
</dbReference>
<evidence type="ECO:0000313" key="2">
    <source>
        <dbReference type="EMBL" id="MEL1250219.1"/>
    </source>
</evidence>
<name>A0ABU9ICR8_9SPHN</name>
<proteinExistence type="predicted"/>
<evidence type="ECO:0000313" key="3">
    <source>
        <dbReference type="Proteomes" id="UP001497045"/>
    </source>
</evidence>